<dbReference type="RefSeq" id="WP_147054812.1">
    <property type="nucleotide sequence ID" value="NZ_CP042437.1"/>
</dbReference>
<organism evidence="1 2">
    <name type="scientific">Mucilaginibacter ginsenosidivorax</name>
    <dbReference type="NCBI Taxonomy" id="862126"/>
    <lineage>
        <taxon>Bacteria</taxon>
        <taxon>Pseudomonadati</taxon>
        <taxon>Bacteroidota</taxon>
        <taxon>Sphingobacteriia</taxon>
        <taxon>Sphingobacteriales</taxon>
        <taxon>Sphingobacteriaceae</taxon>
        <taxon>Mucilaginibacter</taxon>
    </lineage>
</organism>
<accession>A0A5B8W330</accession>
<dbReference type="Proteomes" id="UP000321362">
    <property type="component" value="Chromosome"/>
</dbReference>
<evidence type="ECO:0000313" key="1">
    <source>
        <dbReference type="EMBL" id="QEC77276.1"/>
    </source>
</evidence>
<protein>
    <submittedName>
        <fullName evidence="1">Uncharacterized protein</fullName>
    </submittedName>
</protein>
<dbReference type="EMBL" id="CP042437">
    <property type="protein sequence ID" value="QEC77276.1"/>
    <property type="molecule type" value="Genomic_DNA"/>
</dbReference>
<reference evidence="1 2" key="1">
    <citation type="journal article" date="2013" name="J. Microbiol.">
        <title>Mucilaginibacter ginsenosidivorax sp. nov., with ginsenoside converting activity isolated from sediment.</title>
        <authorList>
            <person name="Kim J.K."/>
            <person name="Choi T.E."/>
            <person name="Liu Q.M."/>
            <person name="Park H.Y."/>
            <person name="Yi T.H."/>
            <person name="Yoon M.H."/>
            <person name="Kim S.C."/>
            <person name="Im W.T."/>
        </authorList>
    </citation>
    <scope>NUCLEOTIDE SEQUENCE [LARGE SCALE GENOMIC DNA]</scope>
    <source>
        <strain evidence="1 2">KHI28</strain>
    </source>
</reference>
<dbReference type="AlphaFoldDB" id="A0A5B8W330"/>
<sequence>MYCGETAPWDHFPKNLRIGEFLDPLQVIVEFFSTGLPPEQLRKLEEWRYFVIEEEYYNDPELGPEPLLLRYDLHLRLMEATYLKLLKFRDDNIQPQSIQPGQFENECLMWSYFPADFSGEELADPYRILEHCFYRYPPQDYRDNLHAWLHVALSTRTDFETLPPGEIISFYENMQRLCKGAWMIRQREAENAVLKR</sequence>
<dbReference type="OrthoDB" id="781694at2"/>
<name>A0A5B8W330_9SPHI</name>
<keyword evidence="2" id="KW-1185">Reference proteome</keyword>
<gene>
    <name evidence="1" type="ORF">FSB76_15485</name>
</gene>
<proteinExistence type="predicted"/>
<dbReference type="KEGG" id="mgk:FSB76_15485"/>
<evidence type="ECO:0000313" key="2">
    <source>
        <dbReference type="Proteomes" id="UP000321362"/>
    </source>
</evidence>